<feature type="compositionally biased region" description="Acidic residues" evidence="14">
    <location>
        <begin position="386"/>
        <end position="398"/>
    </location>
</feature>
<dbReference type="PANTHER" id="PTHR24348">
    <property type="entry name" value="SERINE/THREONINE-PROTEIN KINASE UNC-51-RELATED"/>
    <property type="match status" value="1"/>
</dbReference>
<evidence type="ECO:0000256" key="10">
    <source>
        <dbReference type="ARBA" id="ARBA00023006"/>
    </source>
</evidence>
<feature type="compositionally biased region" description="Basic and acidic residues" evidence="14">
    <location>
        <begin position="376"/>
        <end position="385"/>
    </location>
</feature>
<evidence type="ECO:0000313" key="17">
    <source>
        <dbReference type="Proteomes" id="UP000001610"/>
    </source>
</evidence>
<dbReference type="RefSeq" id="XP_006674706.1">
    <property type="nucleotide sequence ID" value="XM_006674643.1"/>
</dbReference>
<dbReference type="InParanoid" id="G3JU59"/>
<feature type="compositionally biased region" description="Polar residues" evidence="14">
    <location>
        <begin position="10"/>
        <end position="20"/>
    </location>
</feature>
<dbReference type="GO" id="GO:0004674">
    <property type="term" value="F:protein serine/threonine kinase activity"/>
    <property type="evidence" value="ECO:0007669"/>
    <property type="project" value="UniProtKB-KW"/>
</dbReference>
<dbReference type="InterPro" id="IPR011009">
    <property type="entry name" value="Kinase-like_dom_sf"/>
</dbReference>
<keyword evidence="9" id="KW-0653">Protein transport</keyword>
<evidence type="ECO:0000259" key="15">
    <source>
        <dbReference type="PROSITE" id="PS50011"/>
    </source>
</evidence>
<keyword evidence="17" id="KW-1185">Reference proteome</keyword>
<keyword evidence="7 16" id="KW-0418">Kinase</keyword>
<dbReference type="InterPro" id="IPR000719">
    <property type="entry name" value="Prot_kinase_dom"/>
</dbReference>
<dbReference type="eggNOG" id="KOG0615">
    <property type="taxonomic scope" value="Eukaryota"/>
</dbReference>
<evidence type="ECO:0000256" key="9">
    <source>
        <dbReference type="ARBA" id="ARBA00022927"/>
    </source>
</evidence>
<comment type="catalytic activity">
    <reaction evidence="12">
        <text>L-threonyl-[protein] + ATP = O-phospho-L-threonyl-[protein] + ADP + H(+)</text>
        <dbReference type="Rhea" id="RHEA:46608"/>
        <dbReference type="Rhea" id="RHEA-COMP:11060"/>
        <dbReference type="Rhea" id="RHEA-COMP:11605"/>
        <dbReference type="ChEBI" id="CHEBI:15378"/>
        <dbReference type="ChEBI" id="CHEBI:30013"/>
        <dbReference type="ChEBI" id="CHEBI:30616"/>
        <dbReference type="ChEBI" id="CHEBI:61977"/>
        <dbReference type="ChEBI" id="CHEBI:456216"/>
        <dbReference type="EC" id="2.7.11.1"/>
    </reaction>
</comment>
<dbReference type="Proteomes" id="UP000001610">
    <property type="component" value="Unassembled WGS sequence"/>
</dbReference>
<dbReference type="STRING" id="983644.G3JU59"/>
<dbReference type="GO" id="GO:0005524">
    <property type="term" value="F:ATP binding"/>
    <property type="evidence" value="ECO:0007669"/>
    <property type="project" value="UniProtKB-KW"/>
</dbReference>
<dbReference type="SMART" id="SM00220">
    <property type="entry name" value="S_TKc"/>
    <property type="match status" value="1"/>
</dbReference>
<proteinExistence type="predicted"/>
<evidence type="ECO:0000256" key="7">
    <source>
        <dbReference type="ARBA" id="ARBA00022777"/>
    </source>
</evidence>
<dbReference type="GO" id="GO:0034045">
    <property type="term" value="C:phagophore assembly site membrane"/>
    <property type="evidence" value="ECO:0007669"/>
    <property type="project" value="UniProtKB-SubCell"/>
</dbReference>
<evidence type="ECO:0000256" key="3">
    <source>
        <dbReference type="ARBA" id="ARBA00022448"/>
    </source>
</evidence>
<dbReference type="KEGG" id="cmt:CCM_09510"/>
<dbReference type="GO" id="GO:0000045">
    <property type="term" value="P:autophagosome assembly"/>
    <property type="evidence" value="ECO:0007669"/>
    <property type="project" value="TreeGrafter"/>
</dbReference>
<evidence type="ECO:0000256" key="13">
    <source>
        <dbReference type="ARBA" id="ARBA00048679"/>
    </source>
</evidence>
<name>G3JU59_CORMM</name>
<organism evidence="16 17">
    <name type="scientific">Cordyceps militaris (strain CM01)</name>
    <name type="common">Caterpillar fungus</name>
    <dbReference type="NCBI Taxonomy" id="983644"/>
    <lineage>
        <taxon>Eukaryota</taxon>
        <taxon>Fungi</taxon>
        <taxon>Dikarya</taxon>
        <taxon>Ascomycota</taxon>
        <taxon>Pezizomycotina</taxon>
        <taxon>Sordariomycetes</taxon>
        <taxon>Hypocreomycetidae</taxon>
        <taxon>Hypocreales</taxon>
        <taxon>Cordycipitaceae</taxon>
        <taxon>Cordyceps</taxon>
    </lineage>
</organism>
<dbReference type="VEuPathDB" id="FungiDB:CCM_09510"/>
<dbReference type="Gene3D" id="1.10.510.10">
    <property type="entry name" value="Transferase(Phosphotransferase) domain 1"/>
    <property type="match status" value="1"/>
</dbReference>
<dbReference type="EC" id="2.7.11.1" evidence="2"/>
<dbReference type="GO" id="GO:0005776">
    <property type="term" value="C:autophagosome"/>
    <property type="evidence" value="ECO:0007669"/>
    <property type="project" value="TreeGrafter"/>
</dbReference>
<protein>
    <recommendedName>
        <fullName evidence="2">non-specific serine/threonine protein kinase</fullName>
        <ecNumber evidence="2">2.7.11.1</ecNumber>
    </recommendedName>
    <alternativeName>
        <fullName evidence="11">Autophagy-related protein 1</fullName>
    </alternativeName>
</protein>
<evidence type="ECO:0000256" key="14">
    <source>
        <dbReference type="SAM" id="MobiDB-lite"/>
    </source>
</evidence>
<dbReference type="EMBL" id="JH126407">
    <property type="protein sequence ID" value="EGX87887.1"/>
    <property type="molecule type" value="Genomic_DNA"/>
</dbReference>
<evidence type="ECO:0000256" key="11">
    <source>
        <dbReference type="ARBA" id="ARBA00030237"/>
    </source>
</evidence>
<dbReference type="PROSITE" id="PS00108">
    <property type="entry name" value="PROTEIN_KINASE_ST"/>
    <property type="match status" value="1"/>
</dbReference>
<evidence type="ECO:0000256" key="2">
    <source>
        <dbReference type="ARBA" id="ARBA00012513"/>
    </source>
</evidence>
<dbReference type="GeneID" id="18171512"/>
<comment type="subcellular location">
    <subcellularLocation>
        <location evidence="1">Preautophagosomal structure membrane</location>
        <topology evidence="1">Peripheral membrane protein</topology>
    </subcellularLocation>
</comment>
<sequence length="409" mass="45737">MASIPKRLPSIQSHDTTSAESVRYGTNGAVYVVDGQAMQGRGAHASVMKVQNIGTGEYFGAKAPHFKVSDDADTARQRFEALQMEYTHIKHLDHPHILKAFDLVMAEDLTLPPWMIVEYIPLNLREALPSLDERDRLAAMTHIASALTYLHANGITHRDIKPDNVLISRQDGLLVAKVADFGTSKQNNSAKMDTFTGTQIYMAPEVFVQPRYYSSKVDMWAVGMIGMQLFTSWDPENDDQWDPRDRATWVCTVALQTIPEAPKFLRPMIKGLLRKHAGRRWSSWKCLSWLWKHESLNSPPFSESGAGRANAHERPVGRDLLRFNISGDYYSRHRRSPNPSLSTARVRVSENPDGLPDTASPCAGAPDILSAASTPRADEVMSDMEKSDEESSGCDTDLEDWRLALTEPQ</sequence>
<dbReference type="InterPro" id="IPR008271">
    <property type="entry name" value="Ser/Thr_kinase_AS"/>
</dbReference>
<accession>G3JU59</accession>
<keyword evidence="10" id="KW-0072">Autophagy</keyword>
<dbReference type="PANTHER" id="PTHR24348:SF22">
    <property type="entry name" value="NON-SPECIFIC SERINE_THREONINE PROTEIN KINASE"/>
    <property type="match status" value="1"/>
</dbReference>
<keyword evidence="8" id="KW-0067">ATP-binding</keyword>
<dbReference type="OMA" id="WIAIPNE"/>
<evidence type="ECO:0000256" key="6">
    <source>
        <dbReference type="ARBA" id="ARBA00022741"/>
    </source>
</evidence>
<dbReference type="SUPFAM" id="SSF56112">
    <property type="entry name" value="Protein kinase-like (PK-like)"/>
    <property type="match status" value="1"/>
</dbReference>
<comment type="catalytic activity">
    <reaction evidence="13">
        <text>L-seryl-[protein] + ATP = O-phospho-L-seryl-[protein] + ADP + H(+)</text>
        <dbReference type="Rhea" id="RHEA:17989"/>
        <dbReference type="Rhea" id="RHEA-COMP:9863"/>
        <dbReference type="Rhea" id="RHEA-COMP:11604"/>
        <dbReference type="ChEBI" id="CHEBI:15378"/>
        <dbReference type="ChEBI" id="CHEBI:29999"/>
        <dbReference type="ChEBI" id="CHEBI:30616"/>
        <dbReference type="ChEBI" id="CHEBI:83421"/>
        <dbReference type="ChEBI" id="CHEBI:456216"/>
        <dbReference type="EC" id="2.7.11.1"/>
    </reaction>
</comment>
<evidence type="ECO:0000256" key="4">
    <source>
        <dbReference type="ARBA" id="ARBA00022527"/>
    </source>
</evidence>
<dbReference type="GO" id="GO:0005829">
    <property type="term" value="C:cytosol"/>
    <property type="evidence" value="ECO:0007669"/>
    <property type="project" value="TreeGrafter"/>
</dbReference>
<dbReference type="GO" id="GO:0010506">
    <property type="term" value="P:regulation of autophagy"/>
    <property type="evidence" value="ECO:0007669"/>
    <property type="project" value="InterPro"/>
</dbReference>
<reference evidence="16 17" key="1">
    <citation type="journal article" date="2011" name="Genome Biol.">
        <title>Genome sequence of the insect pathogenic fungus Cordyceps militaris, a valued traditional Chinese medicine.</title>
        <authorList>
            <person name="Zheng P."/>
            <person name="Xia Y."/>
            <person name="Xiao G."/>
            <person name="Xiong C."/>
            <person name="Hu X."/>
            <person name="Zhang S."/>
            <person name="Zheng H."/>
            <person name="Huang Y."/>
            <person name="Zhou Y."/>
            <person name="Wang S."/>
            <person name="Zhao G.P."/>
            <person name="Liu X."/>
            <person name="St Leger R.J."/>
            <person name="Wang C."/>
        </authorList>
    </citation>
    <scope>NUCLEOTIDE SEQUENCE [LARGE SCALE GENOMIC DNA]</scope>
    <source>
        <strain evidence="16 17">CM01</strain>
    </source>
</reference>
<feature type="region of interest" description="Disordered" evidence="14">
    <location>
        <begin position="334"/>
        <end position="409"/>
    </location>
</feature>
<keyword evidence="3" id="KW-0813">Transport</keyword>
<dbReference type="HOGENOM" id="CLU_672718_0_0_1"/>
<evidence type="ECO:0000256" key="1">
    <source>
        <dbReference type="ARBA" id="ARBA00004623"/>
    </source>
</evidence>
<keyword evidence="4" id="KW-0723">Serine/threonine-protein kinase</keyword>
<evidence type="ECO:0000256" key="12">
    <source>
        <dbReference type="ARBA" id="ARBA00047899"/>
    </source>
</evidence>
<evidence type="ECO:0000256" key="8">
    <source>
        <dbReference type="ARBA" id="ARBA00022840"/>
    </source>
</evidence>
<gene>
    <name evidence="16" type="ORF">CCM_09510</name>
</gene>
<dbReference type="PROSITE" id="PS50011">
    <property type="entry name" value="PROTEIN_KINASE_DOM"/>
    <property type="match status" value="1"/>
</dbReference>
<keyword evidence="6" id="KW-0547">Nucleotide-binding</keyword>
<dbReference type="OrthoDB" id="4935649at2759"/>
<evidence type="ECO:0000313" key="16">
    <source>
        <dbReference type="EMBL" id="EGX87887.1"/>
    </source>
</evidence>
<dbReference type="InterPro" id="IPR045269">
    <property type="entry name" value="Atg1-like"/>
</dbReference>
<dbReference type="AlphaFoldDB" id="G3JU59"/>
<dbReference type="Pfam" id="PF00069">
    <property type="entry name" value="Pkinase"/>
    <property type="match status" value="1"/>
</dbReference>
<feature type="region of interest" description="Disordered" evidence="14">
    <location>
        <begin position="1"/>
        <end position="20"/>
    </location>
</feature>
<feature type="domain" description="Protein kinase" evidence="15">
    <location>
        <begin position="33"/>
        <end position="296"/>
    </location>
</feature>
<dbReference type="GO" id="GO:0015031">
    <property type="term" value="P:protein transport"/>
    <property type="evidence" value="ECO:0007669"/>
    <property type="project" value="UniProtKB-KW"/>
</dbReference>
<evidence type="ECO:0000256" key="5">
    <source>
        <dbReference type="ARBA" id="ARBA00022679"/>
    </source>
</evidence>
<keyword evidence="5" id="KW-0808">Transferase</keyword>